<evidence type="ECO:0000259" key="7">
    <source>
        <dbReference type="PROSITE" id="PS50850"/>
    </source>
</evidence>
<dbReference type="PANTHER" id="PTHR43791:SF92">
    <property type="entry name" value="AGL026WP"/>
    <property type="match status" value="1"/>
</dbReference>
<evidence type="ECO:0000256" key="5">
    <source>
        <dbReference type="ARBA" id="ARBA00023136"/>
    </source>
</evidence>
<feature type="transmembrane region" description="Helical" evidence="6">
    <location>
        <begin position="356"/>
        <end position="373"/>
    </location>
</feature>
<evidence type="ECO:0000256" key="2">
    <source>
        <dbReference type="ARBA" id="ARBA00022448"/>
    </source>
</evidence>
<feature type="transmembrane region" description="Helical" evidence="6">
    <location>
        <begin position="220"/>
        <end position="240"/>
    </location>
</feature>
<evidence type="ECO:0000256" key="6">
    <source>
        <dbReference type="SAM" id="Phobius"/>
    </source>
</evidence>
<keyword evidence="2" id="KW-0813">Transport</keyword>
<feature type="transmembrane region" description="Helical" evidence="6">
    <location>
        <begin position="54"/>
        <end position="71"/>
    </location>
</feature>
<dbReference type="Proteomes" id="UP000620104">
    <property type="component" value="Unassembled WGS sequence"/>
</dbReference>
<feature type="transmembrane region" description="Helical" evidence="6">
    <location>
        <begin position="98"/>
        <end position="117"/>
    </location>
</feature>
<keyword evidence="4 6" id="KW-1133">Transmembrane helix</keyword>
<feature type="transmembrane region" description="Helical" evidence="6">
    <location>
        <begin position="379"/>
        <end position="403"/>
    </location>
</feature>
<dbReference type="InterPro" id="IPR011701">
    <property type="entry name" value="MFS"/>
</dbReference>
<dbReference type="FunFam" id="1.20.1250.20:FF:000057">
    <property type="entry name" value="MFS general substrate transporter"/>
    <property type="match status" value="1"/>
</dbReference>
<feature type="transmembrane region" description="Helical" evidence="6">
    <location>
        <begin position="415"/>
        <end position="436"/>
    </location>
</feature>
<feature type="transmembrane region" description="Helical" evidence="6">
    <location>
        <begin position="150"/>
        <end position="174"/>
    </location>
</feature>
<dbReference type="EMBL" id="BLZA01000028">
    <property type="protein sequence ID" value="GHJ88068.1"/>
    <property type="molecule type" value="Genomic_DNA"/>
</dbReference>
<dbReference type="InterPro" id="IPR020846">
    <property type="entry name" value="MFS_dom"/>
</dbReference>
<feature type="transmembrane region" description="Helical" evidence="6">
    <location>
        <begin position="186"/>
        <end position="208"/>
    </location>
</feature>
<dbReference type="GO" id="GO:0016020">
    <property type="term" value="C:membrane"/>
    <property type="evidence" value="ECO:0007669"/>
    <property type="project" value="UniProtKB-SubCell"/>
</dbReference>
<feature type="transmembrane region" description="Helical" evidence="6">
    <location>
        <begin position="325"/>
        <end position="344"/>
    </location>
</feature>
<keyword evidence="3 6" id="KW-0812">Transmembrane</keyword>
<feature type="domain" description="Major facilitator superfamily (MFS) profile" evidence="7">
    <location>
        <begin position="58"/>
        <end position="472"/>
    </location>
</feature>
<sequence>MTSQVDYKDNMEQDRKASIEMIENHDLKEYEVASEAQDSRPVTKKASKKLARLIDFRVLPVLILLFLLNILDRNNIANAKVSGMSTDLKFNSLDYNNAILAMFVGYVAMQIPAGFILAKVPPAFFLSGAVFCWGIVSMCCGFIKTKEQMIALRFLVGVAEAPFFPGALLILSSFYTRKEIAIRIAIMYSGNSLSNCFGGLIAAGVISGMEGLGGLRGWEWLFILEGAVTAFVGIAVYFVLPSYPNKCKFFNDEQRRLSVWRTTQDAMGEADEGETSLKKGAKLVFKDWKILMLIFQQMFISCSQSFTYFFPTIVKTLGYGSNETLLLTAPPYLFAFFCSVAVAYSSSRFEERGLHIAIPMAIACVGNILVVSLPKTNFAGRYVAMFMLCLGSYCAFNLSFAWVTSTIPRPKVKRAAALSLVNGLANASHFFSPYFFVGGGNADRNGGILLAVFSILVSCTAITIKYTLKHQNKKMDRLDAEEKPYTGSLEGVPKGYRFIA</sequence>
<feature type="transmembrane region" description="Helical" evidence="6">
    <location>
        <begin position="448"/>
        <end position="468"/>
    </location>
</feature>
<comment type="caution">
    <text evidence="8">The sequence shown here is derived from an EMBL/GenBank/DDBJ whole genome shotgun (WGS) entry which is preliminary data.</text>
</comment>
<dbReference type="InterPro" id="IPR036259">
    <property type="entry name" value="MFS_trans_sf"/>
</dbReference>
<keyword evidence="5 6" id="KW-0472">Membrane</keyword>
<dbReference type="PROSITE" id="PS50850">
    <property type="entry name" value="MFS"/>
    <property type="match status" value="1"/>
</dbReference>
<gene>
    <name evidence="8" type="ORF">NliqN6_4470</name>
</gene>
<evidence type="ECO:0000256" key="3">
    <source>
        <dbReference type="ARBA" id="ARBA00022692"/>
    </source>
</evidence>
<evidence type="ECO:0000313" key="8">
    <source>
        <dbReference type="EMBL" id="GHJ88068.1"/>
    </source>
</evidence>
<proteinExistence type="predicted"/>
<dbReference type="GO" id="GO:0022857">
    <property type="term" value="F:transmembrane transporter activity"/>
    <property type="evidence" value="ECO:0007669"/>
    <property type="project" value="InterPro"/>
</dbReference>
<feature type="transmembrane region" description="Helical" evidence="6">
    <location>
        <begin position="124"/>
        <end position="144"/>
    </location>
</feature>
<protein>
    <recommendedName>
        <fullName evidence="7">Major facilitator superfamily (MFS) profile domain-containing protein</fullName>
    </recommendedName>
</protein>
<organism evidence="8 9">
    <name type="scientific">Naganishia liquefaciens</name>
    <dbReference type="NCBI Taxonomy" id="104408"/>
    <lineage>
        <taxon>Eukaryota</taxon>
        <taxon>Fungi</taxon>
        <taxon>Dikarya</taxon>
        <taxon>Basidiomycota</taxon>
        <taxon>Agaricomycotina</taxon>
        <taxon>Tremellomycetes</taxon>
        <taxon>Filobasidiales</taxon>
        <taxon>Filobasidiaceae</taxon>
        <taxon>Naganishia</taxon>
    </lineage>
</organism>
<reference evidence="8" key="1">
    <citation type="submission" date="2020-07" db="EMBL/GenBank/DDBJ databases">
        <title>Draft Genome Sequence of a Deep-Sea Yeast, Naganishia (Cryptococcus) liquefaciens strain N6.</title>
        <authorList>
            <person name="Han Y.W."/>
            <person name="Kajitani R."/>
            <person name="Morimoto H."/>
            <person name="Parhat M."/>
            <person name="Tsubouchi H."/>
            <person name="Bakenova O."/>
            <person name="Ogata M."/>
            <person name="Argunhan B."/>
            <person name="Aoki R."/>
            <person name="Kajiwara S."/>
            <person name="Itoh T."/>
            <person name="Iwasaki H."/>
        </authorList>
    </citation>
    <scope>NUCLEOTIDE SEQUENCE</scope>
    <source>
        <strain evidence="8">N6</strain>
    </source>
</reference>
<feature type="transmembrane region" description="Helical" evidence="6">
    <location>
        <begin position="288"/>
        <end position="310"/>
    </location>
</feature>
<dbReference type="FunFam" id="1.20.1250.20:FF:000013">
    <property type="entry name" value="MFS general substrate transporter"/>
    <property type="match status" value="1"/>
</dbReference>
<accession>A0A8H3TWC6</accession>
<evidence type="ECO:0000256" key="1">
    <source>
        <dbReference type="ARBA" id="ARBA00004141"/>
    </source>
</evidence>
<dbReference type="AlphaFoldDB" id="A0A8H3TWC6"/>
<dbReference type="PANTHER" id="PTHR43791">
    <property type="entry name" value="PERMEASE-RELATED"/>
    <property type="match status" value="1"/>
</dbReference>
<keyword evidence="9" id="KW-1185">Reference proteome</keyword>
<dbReference type="Pfam" id="PF07690">
    <property type="entry name" value="MFS_1"/>
    <property type="match status" value="1"/>
</dbReference>
<dbReference type="Gene3D" id="1.20.1250.20">
    <property type="entry name" value="MFS general substrate transporter like domains"/>
    <property type="match status" value="2"/>
</dbReference>
<evidence type="ECO:0000256" key="4">
    <source>
        <dbReference type="ARBA" id="ARBA00022989"/>
    </source>
</evidence>
<dbReference type="SUPFAM" id="SSF103473">
    <property type="entry name" value="MFS general substrate transporter"/>
    <property type="match status" value="1"/>
</dbReference>
<name>A0A8H3TWC6_9TREE</name>
<evidence type="ECO:0000313" key="9">
    <source>
        <dbReference type="Proteomes" id="UP000620104"/>
    </source>
</evidence>
<dbReference type="OrthoDB" id="2985014at2759"/>
<comment type="subcellular location">
    <subcellularLocation>
        <location evidence="1">Membrane</location>
        <topology evidence="1">Multi-pass membrane protein</topology>
    </subcellularLocation>
</comment>